<dbReference type="RefSeq" id="WP_066971688.1">
    <property type="nucleotide sequence ID" value="NZ_LWMT01000117.1"/>
</dbReference>
<dbReference type="Pfam" id="PF01496">
    <property type="entry name" value="V_ATPase_I"/>
    <property type="match status" value="1"/>
</dbReference>
<dbReference type="GO" id="GO:0016471">
    <property type="term" value="C:vacuolar proton-transporting V-type ATPase complex"/>
    <property type="evidence" value="ECO:0007669"/>
    <property type="project" value="TreeGrafter"/>
</dbReference>
<keyword evidence="5 10" id="KW-1133">Transmembrane helix</keyword>
<keyword evidence="3 10" id="KW-0813">Transport</keyword>
<sequence>MFQTARMRKLKIVTLSQYSDLIVRSLHEKGNVQINDVSERIQQDSEWAELLKPSKATPLTSHLSSLLMRTSGIFDLFTNALAEDQGIKGLIKSFVNPDVPEKKEVEDLDSESLIKKAENLLDELEPNIKAVESQLNILNSKKSELESNKDLANVLKKFDFDLALLNDSKYTSTIVGRIDVESAEEFKKKSAKITDELVILETLDDDKINKIIIVITLTKFKEEVYTLLRTFDFDKFEVDGLNGKPSEIISDADSQLKAIDNDESKLSDELKAIAKKSDNDIALLKEQLEIEKERNEVFANFGETDKSVLLEAWIPLKEVDKAKNLVESSTEGHCVVEIEDIGEDDSEVPVLQENPSIVKPYEFLVGMYSSVKYNEIDPTLLVFLVFPFLFGYCLTDAFYGIILVIMGIVMYKGIGKVNETMGSFGSIIIACGLWTIVLGFITNGFLGDFSSRFLGIALPTVVPAFDAFVHPENILIVALAVGIIYTNVGFIIGIINNFRYGEKKEALGSQIVWLILEAGAVLLVLGMMVSAIGTIGIVIGAALLILSILILLYTGGIYGIMDIFSYMGNILSYARLLALCLATGGIAMTVNILTGMLYDMVPYVGIIIAIIIFIGGHIVNFLFQVLGAFINALRLHYVEFFSQFFMGGTHKFESFSANRVLTKIKRT</sequence>
<feature type="transmembrane region" description="Helical" evidence="10">
    <location>
        <begin position="573"/>
        <end position="594"/>
    </location>
</feature>
<name>A0A166CWQ7_9EURY</name>
<dbReference type="GO" id="GO:0046961">
    <property type="term" value="F:proton-transporting ATPase activity, rotational mechanism"/>
    <property type="evidence" value="ECO:0007669"/>
    <property type="project" value="InterPro"/>
</dbReference>
<evidence type="ECO:0000313" key="12">
    <source>
        <dbReference type="EMBL" id="KZX14945.1"/>
    </source>
</evidence>
<feature type="transmembrane region" description="Helical" evidence="10">
    <location>
        <begin position="535"/>
        <end position="561"/>
    </location>
</feature>
<keyword evidence="7 10" id="KW-0472">Membrane</keyword>
<dbReference type="Proteomes" id="UP000077066">
    <property type="component" value="Unassembled WGS sequence"/>
</dbReference>
<dbReference type="PANTHER" id="PTHR11629">
    <property type="entry name" value="VACUOLAR PROTON ATPASES"/>
    <property type="match status" value="1"/>
</dbReference>
<evidence type="ECO:0000256" key="3">
    <source>
        <dbReference type="ARBA" id="ARBA00022448"/>
    </source>
</evidence>
<evidence type="ECO:0000256" key="11">
    <source>
        <dbReference type="SAM" id="Coils"/>
    </source>
</evidence>
<feature type="transmembrane region" description="Helical" evidence="10">
    <location>
        <begin position="475"/>
        <end position="495"/>
    </location>
</feature>
<evidence type="ECO:0000256" key="1">
    <source>
        <dbReference type="ARBA" id="ARBA00004141"/>
    </source>
</evidence>
<evidence type="ECO:0000256" key="10">
    <source>
        <dbReference type="RuleBase" id="RU361189"/>
    </source>
</evidence>
<comment type="caution">
    <text evidence="12">The sequence shown here is derived from an EMBL/GenBank/DDBJ whole genome shotgun (WGS) entry which is preliminary data.</text>
</comment>
<gene>
    <name evidence="12" type="ORF">MBFIL_07680</name>
</gene>
<dbReference type="PATRIC" id="fig|55758.3.peg.857"/>
<keyword evidence="4 10" id="KW-0812">Transmembrane</keyword>
<keyword evidence="11" id="KW-0175">Coiled coil</keyword>
<dbReference type="AlphaFoldDB" id="A0A166CWQ7"/>
<feature type="coiled-coil region" evidence="11">
    <location>
        <begin position="114"/>
        <end position="148"/>
    </location>
</feature>
<evidence type="ECO:0000256" key="6">
    <source>
        <dbReference type="ARBA" id="ARBA00023065"/>
    </source>
</evidence>
<feature type="transmembrane region" description="Helical" evidence="10">
    <location>
        <begin position="600"/>
        <end position="623"/>
    </location>
</feature>
<proteinExistence type="inferred from homology"/>
<evidence type="ECO:0000256" key="4">
    <source>
        <dbReference type="ARBA" id="ARBA00022692"/>
    </source>
</evidence>
<reference evidence="12 13" key="1">
    <citation type="submission" date="2016-04" db="EMBL/GenBank/DDBJ databases">
        <title>Genome sequence of Methanobrevibacter filiformis DSM 11501.</title>
        <authorList>
            <person name="Poehlein A."/>
            <person name="Seedorf H."/>
            <person name="Daniel R."/>
        </authorList>
    </citation>
    <scope>NUCLEOTIDE SEQUENCE [LARGE SCALE GENOMIC DNA]</scope>
    <source>
        <strain evidence="12 13">DSM 11501</strain>
    </source>
</reference>
<evidence type="ECO:0000256" key="8">
    <source>
        <dbReference type="ARBA" id="ARBA00059506"/>
    </source>
</evidence>
<organism evidence="12 13">
    <name type="scientific">Methanobrevibacter filiformis</name>
    <dbReference type="NCBI Taxonomy" id="55758"/>
    <lineage>
        <taxon>Archaea</taxon>
        <taxon>Methanobacteriati</taxon>
        <taxon>Methanobacteriota</taxon>
        <taxon>Methanomada group</taxon>
        <taxon>Methanobacteria</taxon>
        <taxon>Methanobacteriales</taxon>
        <taxon>Methanobacteriaceae</taxon>
        <taxon>Methanobrevibacter</taxon>
    </lineage>
</organism>
<keyword evidence="6 10" id="KW-0406">Ion transport</keyword>
<feature type="transmembrane region" description="Helical" evidence="10">
    <location>
        <begin position="380"/>
        <end position="411"/>
    </location>
</feature>
<feature type="transmembrane region" description="Helical" evidence="10">
    <location>
        <begin position="507"/>
        <end position="529"/>
    </location>
</feature>
<dbReference type="InterPro" id="IPR002490">
    <property type="entry name" value="V-ATPase_116kDa_su"/>
</dbReference>
<dbReference type="GO" id="GO:0033179">
    <property type="term" value="C:proton-transporting V-type ATPase, V0 domain"/>
    <property type="evidence" value="ECO:0007669"/>
    <property type="project" value="InterPro"/>
</dbReference>
<dbReference type="OrthoDB" id="85892at2157"/>
<accession>A0A166CWQ7</accession>
<dbReference type="GO" id="GO:0051117">
    <property type="term" value="F:ATPase binding"/>
    <property type="evidence" value="ECO:0007669"/>
    <property type="project" value="TreeGrafter"/>
</dbReference>
<dbReference type="STRING" id="55758.MBFIL_07680"/>
<dbReference type="EMBL" id="LWMT01000117">
    <property type="protein sequence ID" value="KZX14945.1"/>
    <property type="molecule type" value="Genomic_DNA"/>
</dbReference>
<dbReference type="PANTHER" id="PTHR11629:SF63">
    <property type="entry name" value="V-TYPE PROTON ATPASE SUBUNIT A"/>
    <property type="match status" value="1"/>
</dbReference>
<dbReference type="NCBIfam" id="NF004428">
    <property type="entry name" value="PRK05771.2-1"/>
    <property type="match status" value="1"/>
</dbReference>
<comment type="subcellular location">
    <subcellularLocation>
        <location evidence="1">Membrane</location>
        <topology evidence="1">Multi-pass membrane protein</topology>
    </subcellularLocation>
</comment>
<feature type="transmembrane region" description="Helical" evidence="10">
    <location>
        <begin position="423"/>
        <end position="446"/>
    </location>
</feature>
<comment type="function">
    <text evidence="8">Component of the A-type ATP synthase that produces ATP from ADP in the presence of a proton gradient across the membrane.</text>
</comment>
<protein>
    <recommendedName>
        <fullName evidence="9 10">A-type ATP synthase subunit I</fullName>
    </recommendedName>
</protein>
<evidence type="ECO:0000256" key="2">
    <source>
        <dbReference type="ARBA" id="ARBA00009904"/>
    </source>
</evidence>
<keyword evidence="13" id="KW-1185">Reference proteome</keyword>
<dbReference type="GO" id="GO:0007035">
    <property type="term" value="P:vacuolar acidification"/>
    <property type="evidence" value="ECO:0007669"/>
    <property type="project" value="TreeGrafter"/>
</dbReference>
<comment type="similarity">
    <text evidence="2 10">Belongs to the V-ATPase 116 kDa subunit family.</text>
</comment>
<evidence type="ECO:0000256" key="9">
    <source>
        <dbReference type="ARBA" id="ARBA00068671"/>
    </source>
</evidence>
<evidence type="ECO:0000256" key="7">
    <source>
        <dbReference type="ARBA" id="ARBA00023136"/>
    </source>
</evidence>
<evidence type="ECO:0000313" key="13">
    <source>
        <dbReference type="Proteomes" id="UP000077066"/>
    </source>
</evidence>
<evidence type="ECO:0000256" key="5">
    <source>
        <dbReference type="ARBA" id="ARBA00022989"/>
    </source>
</evidence>